<dbReference type="InterPro" id="IPR008927">
    <property type="entry name" value="6-PGluconate_DH-like_C_sf"/>
</dbReference>
<feature type="domain" description="Mannitol dehydrogenase N-terminal" evidence="8">
    <location>
        <begin position="40"/>
        <end position="248"/>
    </location>
</feature>
<dbReference type="Gene3D" id="3.40.50.720">
    <property type="entry name" value="NAD(P)-binding Rossmann-like Domain"/>
    <property type="match status" value="1"/>
</dbReference>
<dbReference type="SUPFAM" id="SSF48179">
    <property type="entry name" value="6-phosphogluconate dehydrogenase C-terminal domain-like"/>
    <property type="match status" value="1"/>
</dbReference>
<evidence type="ECO:0000313" key="11">
    <source>
        <dbReference type="Proteomes" id="UP001370758"/>
    </source>
</evidence>
<name>A0AAV9VV35_9PEZI</name>
<dbReference type="InterPro" id="IPR036291">
    <property type="entry name" value="NAD(P)-bd_dom_sf"/>
</dbReference>
<keyword evidence="11" id="KW-1185">Reference proteome</keyword>
<dbReference type="InterPro" id="IPR013118">
    <property type="entry name" value="Mannitol_DH_C"/>
</dbReference>
<dbReference type="HAMAP" id="MF_00196">
    <property type="entry name" value="Mannitol_dehydrog"/>
    <property type="match status" value="1"/>
</dbReference>
<dbReference type="Pfam" id="PF08125">
    <property type="entry name" value="Mannitol_dh_C"/>
    <property type="match status" value="1"/>
</dbReference>
<evidence type="ECO:0000256" key="4">
    <source>
        <dbReference type="ARBA" id="ARBA00016219"/>
    </source>
</evidence>
<protein>
    <recommendedName>
        <fullName evidence="4">Mannitol-1-phosphate 5-dehydrogenase</fullName>
        <ecNumber evidence="3">1.1.1.17</ecNumber>
    </recommendedName>
</protein>
<dbReference type="EC" id="1.1.1.17" evidence="3"/>
<evidence type="ECO:0000256" key="1">
    <source>
        <dbReference type="ARBA" id="ARBA00006541"/>
    </source>
</evidence>
<dbReference type="SUPFAM" id="SSF51735">
    <property type="entry name" value="NAD(P)-binding Rossmann-fold domains"/>
    <property type="match status" value="1"/>
</dbReference>
<accession>A0AAV9VV35</accession>
<dbReference type="InterPro" id="IPR013131">
    <property type="entry name" value="Mannitol_DH_N"/>
</dbReference>
<dbReference type="GO" id="GO:0008926">
    <property type="term" value="F:mannitol-1-phosphate 5-dehydrogenase activity"/>
    <property type="evidence" value="ECO:0007669"/>
    <property type="project" value="UniProtKB-EC"/>
</dbReference>
<dbReference type="AlphaFoldDB" id="A0AAV9VV35"/>
<dbReference type="InterPro" id="IPR023028">
    <property type="entry name" value="Mannitol_1_phos_5_DH"/>
</dbReference>
<dbReference type="NCBIfam" id="NF002652">
    <property type="entry name" value="PRK02318.2-5"/>
    <property type="match status" value="1"/>
</dbReference>
<dbReference type="EMBL" id="JAVHJL010000010">
    <property type="protein sequence ID" value="KAK6497025.1"/>
    <property type="molecule type" value="Genomic_DNA"/>
</dbReference>
<evidence type="ECO:0000256" key="5">
    <source>
        <dbReference type="ARBA" id="ARBA00023002"/>
    </source>
</evidence>
<evidence type="ECO:0000259" key="9">
    <source>
        <dbReference type="Pfam" id="PF08125"/>
    </source>
</evidence>
<keyword evidence="6" id="KW-0520">NAD</keyword>
<dbReference type="Proteomes" id="UP001370758">
    <property type="component" value="Unassembled WGS sequence"/>
</dbReference>
<organism evidence="10 11">
    <name type="scientific">Arthrobotrys musiformis</name>
    <dbReference type="NCBI Taxonomy" id="47236"/>
    <lineage>
        <taxon>Eukaryota</taxon>
        <taxon>Fungi</taxon>
        <taxon>Dikarya</taxon>
        <taxon>Ascomycota</taxon>
        <taxon>Pezizomycotina</taxon>
        <taxon>Orbiliomycetes</taxon>
        <taxon>Orbiliales</taxon>
        <taxon>Orbiliaceae</taxon>
        <taxon>Arthrobotrys</taxon>
    </lineage>
</organism>
<evidence type="ECO:0000256" key="3">
    <source>
        <dbReference type="ARBA" id="ARBA00012939"/>
    </source>
</evidence>
<gene>
    <name evidence="10" type="ORF">TWF481_002005</name>
</gene>
<dbReference type="PRINTS" id="PR00084">
    <property type="entry name" value="MTLDHDRGNASE"/>
</dbReference>
<comment type="catalytic activity">
    <reaction evidence="7">
        <text>D-mannitol 1-phosphate + NAD(+) = beta-D-fructose 6-phosphate + NADH + H(+)</text>
        <dbReference type="Rhea" id="RHEA:19661"/>
        <dbReference type="ChEBI" id="CHEBI:15378"/>
        <dbReference type="ChEBI" id="CHEBI:57540"/>
        <dbReference type="ChEBI" id="CHEBI:57634"/>
        <dbReference type="ChEBI" id="CHEBI:57945"/>
        <dbReference type="ChEBI" id="CHEBI:61381"/>
        <dbReference type="EC" id="1.1.1.17"/>
    </reaction>
</comment>
<dbReference type="GO" id="GO:0005829">
    <property type="term" value="C:cytosol"/>
    <property type="evidence" value="ECO:0007669"/>
    <property type="project" value="TreeGrafter"/>
</dbReference>
<comment type="similarity">
    <text evidence="1">Belongs to the mannitol dehydrogenase family.</text>
</comment>
<dbReference type="GO" id="GO:0019592">
    <property type="term" value="P:mannitol catabolic process"/>
    <property type="evidence" value="ECO:0007669"/>
    <property type="project" value="TreeGrafter"/>
</dbReference>
<dbReference type="InterPro" id="IPR000669">
    <property type="entry name" value="Mannitol_DH"/>
</dbReference>
<reference evidence="10 11" key="1">
    <citation type="submission" date="2023-08" db="EMBL/GenBank/DDBJ databases">
        <authorList>
            <person name="Palmer J.M."/>
        </authorList>
    </citation>
    <scope>NUCLEOTIDE SEQUENCE [LARGE SCALE GENOMIC DNA]</scope>
    <source>
        <strain evidence="10 11">TWF481</strain>
    </source>
</reference>
<evidence type="ECO:0000259" key="8">
    <source>
        <dbReference type="Pfam" id="PF01232"/>
    </source>
</evidence>
<dbReference type="PROSITE" id="PS00974">
    <property type="entry name" value="MANNITOL_DHGENASE"/>
    <property type="match status" value="1"/>
</dbReference>
<evidence type="ECO:0000256" key="7">
    <source>
        <dbReference type="ARBA" id="ARBA00048615"/>
    </source>
</evidence>
<keyword evidence="5" id="KW-0560">Oxidoreductase</keyword>
<evidence type="ECO:0000256" key="2">
    <source>
        <dbReference type="ARBA" id="ARBA00011245"/>
    </source>
</evidence>
<dbReference type="PANTHER" id="PTHR30524:SF0">
    <property type="entry name" value="ALTRONATE OXIDOREDUCTASE-RELATED"/>
    <property type="match status" value="1"/>
</dbReference>
<sequence length="458" mass="50768">MYSFFSFAGLVSMRWYKSFTDQNLLSFVSTIYLRFNLMPNAIHFGAGNIGRGFIGPLLVDSGYHVTFADVNESLIDSLNAHDHYTVHILSQRSSTAEVTDFSGVVSTSPDLVEKFPEADLITTSVGAQILPKIAPTIAKGLKRLYQERPDALVDIIACENGIGASEILRKEVGKHFKKDASPAQIEFFDKRVGFANCSVDRIVPPFDPTKTPGVNGNGDGINKSKDHELDVGVEDFYEWVVDQDALKTDHNIHGMKLARDLLAYVERKLFTLNTAHATIAYLGWLKGYETVNEAIEDRQIYDIAKGAVAESGRALLKKHTIFSKDEHERYINTIMDRRLKNPSVQDEIRRVCRAPKRKLGRNDRLVGPAMMDYEFGVGKPTNLAKSIAAAIWYSDKEDEDAVAIRNMVGEGGVEKVLQEVSGLKKGAKKADDQLVDHVLKAYGALRAELDSPSSPVAD</sequence>
<dbReference type="PANTHER" id="PTHR30524">
    <property type="entry name" value="MANNITOL-1-PHOSPHATE 5-DEHYDROGENASE"/>
    <property type="match status" value="1"/>
</dbReference>
<dbReference type="InterPro" id="IPR013328">
    <property type="entry name" value="6PGD_dom2"/>
</dbReference>
<feature type="domain" description="Mannitol dehydrogenase C-terminal" evidence="9">
    <location>
        <begin position="260"/>
        <end position="426"/>
    </location>
</feature>
<evidence type="ECO:0000256" key="6">
    <source>
        <dbReference type="ARBA" id="ARBA00023027"/>
    </source>
</evidence>
<comment type="subunit">
    <text evidence="2">Monomer.</text>
</comment>
<dbReference type="Gene3D" id="1.10.1040.10">
    <property type="entry name" value="N-(1-d-carboxylethyl)-l-norvaline Dehydrogenase, domain 2"/>
    <property type="match status" value="1"/>
</dbReference>
<dbReference type="InterPro" id="IPR023027">
    <property type="entry name" value="Mannitol_DH_CS"/>
</dbReference>
<comment type="caution">
    <text evidence="10">The sequence shown here is derived from an EMBL/GenBank/DDBJ whole genome shotgun (WGS) entry which is preliminary data.</text>
</comment>
<proteinExistence type="inferred from homology"/>
<dbReference type="Pfam" id="PF01232">
    <property type="entry name" value="Mannitol_dh"/>
    <property type="match status" value="1"/>
</dbReference>
<evidence type="ECO:0000313" key="10">
    <source>
        <dbReference type="EMBL" id="KAK6497025.1"/>
    </source>
</evidence>